<protein>
    <submittedName>
        <fullName evidence="1">Uncharacterized protein</fullName>
    </submittedName>
</protein>
<accession>A0A7K4DNT4</accession>
<comment type="caution">
    <text evidence="1">The sequence shown here is derived from an EMBL/GenBank/DDBJ whole genome shotgun (WGS) entry which is preliminary data.</text>
</comment>
<dbReference type="EMBL" id="JABBYL010000035">
    <property type="protein sequence ID" value="NMO10147.1"/>
    <property type="molecule type" value="Genomic_DNA"/>
</dbReference>
<dbReference type="RefSeq" id="WP_169032898.1">
    <property type="nucleotide sequence ID" value="NZ_JABBYL010000035.1"/>
</dbReference>
<dbReference type="Proteomes" id="UP000591058">
    <property type="component" value="Unassembled WGS sequence"/>
</dbReference>
<dbReference type="AlphaFoldDB" id="A0A7K4DNT4"/>
<proteinExistence type="predicted"/>
<organism evidence="1 2">
    <name type="scientific">Methanobacterium subterraneum</name>
    <dbReference type="NCBI Taxonomy" id="59277"/>
    <lineage>
        <taxon>Archaea</taxon>
        <taxon>Methanobacteriati</taxon>
        <taxon>Methanobacteriota</taxon>
        <taxon>Methanomada group</taxon>
        <taxon>Methanobacteria</taxon>
        <taxon>Methanobacteriales</taxon>
        <taxon>Methanobacteriaceae</taxon>
        <taxon>Methanobacterium</taxon>
    </lineage>
</organism>
<name>A0A7K4DNT4_9EURY</name>
<gene>
    <name evidence="1" type="ORF">HG719_10020</name>
</gene>
<reference evidence="1 2" key="1">
    <citation type="submission" date="2020-04" db="EMBL/GenBank/DDBJ databases">
        <title>Draft genome of Methanobacterium subterraneum isolated from animal feces.</title>
        <authorList>
            <person name="Ouboter H.T."/>
            <person name="Berger S."/>
            <person name="Gungor E."/>
            <person name="Jetten M.S.M."/>
            <person name="Welte C.U."/>
        </authorList>
    </citation>
    <scope>NUCLEOTIDE SEQUENCE [LARGE SCALE GENOMIC DNA]</scope>
    <source>
        <strain evidence="1">HO_2020</strain>
    </source>
</reference>
<evidence type="ECO:0000313" key="1">
    <source>
        <dbReference type="EMBL" id="NMO10147.1"/>
    </source>
</evidence>
<sequence>MNDELKGLKEQLEEHEGRIQILENIIKNKAPSTKKRDSIKEFIILKNPKNNVQKTLVIGYYLENYEEMSSFNVDNILRGFKDAKEKAPPRKRIYDKIASNIDKGHMMVSNEQKGKIKSWVLTNSGEKFVENDLKIKE</sequence>
<evidence type="ECO:0000313" key="2">
    <source>
        <dbReference type="Proteomes" id="UP000591058"/>
    </source>
</evidence>